<dbReference type="FunFam" id="3.40.640.10:FF:000089">
    <property type="entry name" value="Aminotransferase, DegT/DnrJ/EryC1/StrS family"/>
    <property type="match status" value="1"/>
</dbReference>
<name>A0A5E7XP13_9SPHN</name>
<dbReference type="Gene3D" id="3.40.640.10">
    <property type="entry name" value="Type I PLP-dependent aspartate aminotransferase-like (Major domain)"/>
    <property type="match status" value="1"/>
</dbReference>
<dbReference type="RefSeq" id="WP_151989516.1">
    <property type="nucleotide sequence ID" value="NZ_LR701495.1"/>
</dbReference>
<dbReference type="InterPro" id="IPR015422">
    <property type="entry name" value="PyrdxlP-dep_Trfase_small"/>
</dbReference>
<organism evidence="6 7">
    <name type="scientific">Sphingomonas aurantiaca</name>
    <dbReference type="NCBI Taxonomy" id="185949"/>
    <lineage>
        <taxon>Bacteria</taxon>
        <taxon>Pseudomonadati</taxon>
        <taxon>Pseudomonadota</taxon>
        <taxon>Alphaproteobacteria</taxon>
        <taxon>Sphingomonadales</taxon>
        <taxon>Sphingomonadaceae</taxon>
        <taxon>Sphingomonas</taxon>
    </lineage>
</organism>
<sequence length="365" mass="39979">MKVPFLDIAAAHAELRGELDAAWNRVVDSAYFITGPELTAFEAAFAAYCGTRHCIGVGNGLDALSILLRAADIGEGDEVLVPSHTFIATWYAVTHVGATPVPVEINPTTYNLDPALIEQAITPRTRAIMPVHLYGQLAQMDEIRDIAQRHGLRVFEDAAQAVGATLHGERAGKFGDGAGFSFYPGKNLGALGDGGAIVTDDDELANRARTIRNYGSQKKYHHERIGYNTRLDELQAAFLHTKLATIDAWNDRRRKVATKYLDQLAGLDIVLPNVPAGHNPVWHLFVIRYSDRDCLRERLAEHGIETIIHYPIAPLQQPAYEHMDTQAAPLAEQTAAEVLSLPIGPHLTETQSDHVIATLKHILGV</sequence>
<proteinExistence type="inferred from homology"/>
<reference evidence="6 7" key="1">
    <citation type="submission" date="2019-09" db="EMBL/GenBank/DDBJ databases">
        <authorList>
            <person name="Dittami M. S."/>
        </authorList>
    </citation>
    <scope>NUCLEOTIDE SEQUENCE [LARGE SCALE GENOMIC DNA]</scope>
    <source>
        <strain evidence="6">SPHINGO391</strain>
    </source>
</reference>
<feature type="active site" description="Proton acceptor" evidence="3">
    <location>
        <position position="186"/>
    </location>
</feature>
<dbReference type="GO" id="GO:0008483">
    <property type="term" value="F:transaminase activity"/>
    <property type="evidence" value="ECO:0007669"/>
    <property type="project" value="TreeGrafter"/>
</dbReference>
<dbReference type="EMBL" id="CABVLI010000001">
    <property type="protein sequence ID" value="VVS95864.1"/>
    <property type="molecule type" value="Genomic_DNA"/>
</dbReference>
<evidence type="ECO:0000256" key="1">
    <source>
        <dbReference type="ARBA" id="ARBA00022898"/>
    </source>
</evidence>
<dbReference type="Pfam" id="PF01041">
    <property type="entry name" value="DegT_DnrJ_EryC1"/>
    <property type="match status" value="1"/>
</dbReference>
<dbReference type="SUPFAM" id="SSF53383">
    <property type="entry name" value="PLP-dependent transferases"/>
    <property type="match status" value="1"/>
</dbReference>
<dbReference type="AlphaFoldDB" id="A0A5E7XP13"/>
<dbReference type="PIRSF" id="PIRSF000390">
    <property type="entry name" value="PLP_StrS"/>
    <property type="match status" value="1"/>
</dbReference>
<evidence type="ECO:0000256" key="4">
    <source>
        <dbReference type="PIRSR" id="PIRSR000390-2"/>
    </source>
</evidence>
<protein>
    <submittedName>
        <fullName evidence="6">Erythromycin biosynthesis sensory transduction protein EryC1</fullName>
    </submittedName>
</protein>
<dbReference type="InterPro" id="IPR015421">
    <property type="entry name" value="PyrdxlP-dep_Trfase_major"/>
</dbReference>
<gene>
    <name evidence="6" type="primary">eryC</name>
    <name evidence="6" type="ORF">SPHINGO391_10008</name>
</gene>
<dbReference type="InterPro" id="IPR015424">
    <property type="entry name" value="PyrdxlP-dep_Trfase"/>
</dbReference>
<evidence type="ECO:0000313" key="7">
    <source>
        <dbReference type="Proteomes" id="UP000326857"/>
    </source>
</evidence>
<comment type="similarity">
    <text evidence="2 5">Belongs to the DegT/DnrJ/EryC1 family.</text>
</comment>
<dbReference type="Proteomes" id="UP000326857">
    <property type="component" value="Unassembled WGS sequence"/>
</dbReference>
<dbReference type="GO" id="GO:0000271">
    <property type="term" value="P:polysaccharide biosynthetic process"/>
    <property type="evidence" value="ECO:0007669"/>
    <property type="project" value="TreeGrafter"/>
</dbReference>
<dbReference type="PANTHER" id="PTHR30244">
    <property type="entry name" value="TRANSAMINASE"/>
    <property type="match status" value="1"/>
</dbReference>
<evidence type="ECO:0000256" key="5">
    <source>
        <dbReference type="RuleBase" id="RU004508"/>
    </source>
</evidence>
<dbReference type="Gene3D" id="3.90.1150.10">
    <property type="entry name" value="Aspartate Aminotransferase, domain 1"/>
    <property type="match status" value="1"/>
</dbReference>
<accession>A0A5E7XP13</accession>
<dbReference type="InterPro" id="IPR000653">
    <property type="entry name" value="DegT/StrS_aminotransferase"/>
</dbReference>
<evidence type="ECO:0000313" key="6">
    <source>
        <dbReference type="EMBL" id="VVS95864.1"/>
    </source>
</evidence>
<feature type="modified residue" description="N6-(pyridoxal phosphate)lysine" evidence="4">
    <location>
        <position position="186"/>
    </location>
</feature>
<dbReference type="GO" id="GO:0030170">
    <property type="term" value="F:pyridoxal phosphate binding"/>
    <property type="evidence" value="ECO:0007669"/>
    <property type="project" value="UniProtKB-ARBA"/>
</dbReference>
<dbReference type="CDD" id="cd00616">
    <property type="entry name" value="AHBA_syn"/>
    <property type="match status" value="1"/>
</dbReference>
<evidence type="ECO:0000256" key="3">
    <source>
        <dbReference type="PIRSR" id="PIRSR000390-1"/>
    </source>
</evidence>
<evidence type="ECO:0000256" key="2">
    <source>
        <dbReference type="ARBA" id="ARBA00037999"/>
    </source>
</evidence>
<keyword evidence="1 4" id="KW-0663">Pyridoxal phosphate</keyword>
<dbReference type="PANTHER" id="PTHR30244:SF36">
    <property type="entry name" value="3-OXO-GLUCOSE-6-PHOSPHATE:GLUTAMATE AMINOTRANSFERASE"/>
    <property type="match status" value="1"/>
</dbReference>